<dbReference type="OrthoDB" id="10256771at2759"/>
<dbReference type="Pfam" id="PF13012">
    <property type="entry name" value="MitMem_reg"/>
    <property type="match status" value="1"/>
</dbReference>
<keyword evidence="6" id="KW-1185">Reference proteome</keyword>
<evidence type="ECO:0000256" key="1">
    <source>
        <dbReference type="ARBA" id="ARBA00008568"/>
    </source>
</evidence>
<proteinExistence type="inferred from homology"/>
<dbReference type="GO" id="GO:0048731">
    <property type="term" value="P:system development"/>
    <property type="evidence" value="ECO:0007669"/>
    <property type="project" value="UniProtKB-ARBA"/>
</dbReference>
<feature type="region of interest" description="Disordered" evidence="3">
    <location>
        <begin position="286"/>
        <end position="329"/>
    </location>
</feature>
<dbReference type="Pfam" id="PF01398">
    <property type="entry name" value="JAB"/>
    <property type="match status" value="1"/>
</dbReference>
<evidence type="ECO:0000313" key="6">
    <source>
        <dbReference type="Proteomes" id="UP000241769"/>
    </source>
</evidence>
<dbReference type="InterPro" id="IPR000555">
    <property type="entry name" value="JAMM/MPN+_dom"/>
</dbReference>
<evidence type="ECO:0000259" key="4">
    <source>
        <dbReference type="PROSITE" id="PS50249"/>
    </source>
</evidence>
<reference evidence="5 6" key="1">
    <citation type="journal article" date="2018" name="Genome Biol. Evol.">
        <title>Multiple Roots of Fruiting Body Formation in Amoebozoa.</title>
        <authorList>
            <person name="Hillmann F."/>
            <person name="Forbes G."/>
            <person name="Novohradska S."/>
            <person name="Ferling I."/>
            <person name="Riege K."/>
            <person name="Groth M."/>
            <person name="Westermann M."/>
            <person name="Marz M."/>
            <person name="Spaller T."/>
            <person name="Winckler T."/>
            <person name="Schaap P."/>
            <person name="Glockner G."/>
        </authorList>
    </citation>
    <scope>NUCLEOTIDE SEQUENCE [LARGE SCALE GENOMIC DNA]</scope>
    <source>
        <strain evidence="5 6">Jena</strain>
    </source>
</reference>
<evidence type="ECO:0000256" key="3">
    <source>
        <dbReference type="SAM" id="MobiDB-lite"/>
    </source>
</evidence>
<dbReference type="PANTHER" id="PTHR10540:SF7">
    <property type="entry name" value="26S PROTEASOME NON-ATPASE REGULATORY SUBUNIT 7"/>
    <property type="match status" value="1"/>
</dbReference>
<comment type="similarity">
    <text evidence="1">Belongs to the peptidase M67A family.</text>
</comment>
<dbReference type="SMART" id="SM00232">
    <property type="entry name" value="JAB_MPN"/>
    <property type="match status" value="1"/>
</dbReference>
<keyword evidence="2" id="KW-0647">Proteasome</keyword>
<dbReference type="InterPro" id="IPR037518">
    <property type="entry name" value="MPN"/>
</dbReference>
<dbReference type="STRING" id="1890364.A0A2P6NS85"/>
<dbReference type="Gene3D" id="3.40.140.10">
    <property type="entry name" value="Cytidine Deaminase, domain 2"/>
    <property type="match status" value="1"/>
</dbReference>
<dbReference type="GO" id="GO:0008237">
    <property type="term" value="F:metallopeptidase activity"/>
    <property type="evidence" value="ECO:0007669"/>
    <property type="project" value="InterPro"/>
</dbReference>
<dbReference type="PANTHER" id="PTHR10540">
    <property type="entry name" value="EUKARYOTIC TRANSLATION INITIATION FACTOR 3 SUBUNIT F-RELATED"/>
    <property type="match status" value="1"/>
</dbReference>
<comment type="caution">
    <text evidence="5">The sequence shown here is derived from an EMBL/GenBank/DDBJ whole genome shotgun (WGS) entry which is preliminary data.</text>
</comment>
<dbReference type="InterPro" id="IPR033858">
    <property type="entry name" value="MPN_RPN7_8"/>
</dbReference>
<dbReference type="GO" id="GO:0005838">
    <property type="term" value="C:proteasome regulatory particle"/>
    <property type="evidence" value="ECO:0007669"/>
    <property type="project" value="InterPro"/>
</dbReference>
<dbReference type="CDD" id="cd08062">
    <property type="entry name" value="MPN_RPN7_8"/>
    <property type="match status" value="1"/>
</dbReference>
<dbReference type="AlphaFoldDB" id="A0A2P6NS85"/>
<organism evidence="5 6">
    <name type="scientific">Planoprotostelium fungivorum</name>
    <dbReference type="NCBI Taxonomy" id="1890364"/>
    <lineage>
        <taxon>Eukaryota</taxon>
        <taxon>Amoebozoa</taxon>
        <taxon>Evosea</taxon>
        <taxon>Variosea</taxon>
        <taxon>Cavosteliida</taxon>
        <taxon>Cavosteliaceae</taxon>
        <taxon>Planoprotostelium</taxon>
    </lineage>
</organism>
<dbReference type="EMBL" id="MDYQ01000026">
    <property type="protein sequence ID" value="PRP86832.1"/>
    <property type="molecule type" value="Genomic_DNA"/>
</dbReference>
<accession>A0A2P6NS85</accession>
<protein>
    <recommendedName>
        <fullName evidence="4">MPN domain-containing protein</fullName>
    </recommendedName>
</protein>
<dbReference type="InterPro" id="IPR024969">
    <property type="entry name" value="EIF3F/CSN6-like_C"/>
</dbReference>
<dbReference type="FunFam" id="3.40.140.10:FF:000013">
    <property type="entry name" value="26S proteasome non-ATPase regulatory subunit 7"/>
    <property type="match status" value="1"/>
</dbReference>
<dbReference type="InParanoid" id="A0A2P6NS85"/>
<evidence type="ECO:0000313" key="5">
    <source>
        <dbReference type="EMBL" id="PRP86832.1"/>
    </source>
</evidence>
<dbReference type="PROSITE" id="PS50249">
    <property type="entry name" value="MPN"/>
    <property type="match status" value="1"/>
</dbReference>
<sequence length="329" mass="37586">MTTKSNVPTKVVVHPLVLLSTVDHYNRVARDTNKRVVGILLGEVHKGVVDITNSYAVPFEEDDLAPGIWFLDHNYHENMYAMYKKVNARENIVGWYSTGPRIRSDDLAINELIRNYTPNPVYVIIDVQPKEDFEIPTKSYVAVEEVKEDGTEAPALSFHHITSEIGALEAEEVGVEHLLRDVKDTSVSTLATQVNGKLLSLKSFISHLKEIRVYLENVCQNKLPINHTILSQLQDVFNLAPNLDVAEVARNFSVKTNDMMLVIYLSSLVRSVIALHSLINNKLENREAERKVDQMQEEREKKEKEGEKKKEEKKEEKKDVEKKEEVKKV</sequence>
<dbReference type="FunCoup" id="A0A2P6NS85">
    <property type="interactions" value="655"/>
</dbReference>
<dbReference type="GO" id="GO:0043161">
    <property type="term" value="P:proteasome-mediated ubiquitin-dependent protein catabolic process"/>
    <property type="evidence" value="ECO:0007669"/>
    <property type="project" value="TreeGrafter"/>
</dbReference>
<evidence type="ECO:0000256" key="2">
    <source>
        <dbReference type="ARBA" id="ARBA00022942"/>
    </source>
</evidence>
<gene>
    <name evidence="5" type="ORF">PROFUN_05049</name>
</gene>
<dbReference type="Proteomes" id="UP000241769">
    <property type="component" value="Unassembled WGS sequence"/>
</dbReference>
<feature type="domain" description="MPN" evidence="4">
    <location>
        <begin position="11"/>
        <end position="146"/>
    </location>
</feature>
<name>A0A2P6NS85_9EUKA</name>